<dbReference type="SUPFAM" id="SSF46955">
    <property type="entry name" value="Putative DNA-binding domain"/>
    <property type="match status" value="1"/>
</dbReference>
<sequence>MLTITEFARQYNVSRTTILYYERAGLLAPATRTENGYRTYGKKECVRLKSILSYRSFGVPVSEIAPILESESEPEQEQVLRKQFNALEDEIKQLRKQQKAIVTVLNQDTKMTPDILSKERWTELMKTSGLSDEDMVNWHIQFEKLEPEAHQIFLESLGIEEKEIVVLRKRFNS</sequence>
<dbReference type="Pfam" id="PF13411">
    <property type="entry name" value="MerR_1"/>
    <property type="match status" value="1"/>
</dbReference>
<dbReference type="Gene3D" id="1.10.1660.10">
    <property type="match status" value="1"/>
</dbReference>
<evidence type="ECO:0000313" key="6">
    <source>
        <dbReference type="Proteomes" id="UP001156660"/>
    </source>
</evidence>
<dbReference type="OrthoDB" id="9802039at2"/>
<reference evidence="6" key="3">
    <citation type="journal article" date="2019" name="Int. J. Syst. Evol. Microbiol.">
        <title>The Global Catalogue of Microorganisms (GCM) 10K type strain sequencing project: providing services to taxonomists for standard genome sequencing and annotation.</title>
        <authorList>
            <consortium name="The Broad Institute Genomics Platform"/>
            <consortium name="The Broad Institute Genome Sequencing Center for Infectious Disease"/>
            <person name="Wu L."/>
            <person name="Ma J."/>
        </authorList>
    </citation>
    <scope>NUCLEOTIDE SEQUENCE [LARGE SCALE GENOMIC DNA]</scope>
    <source>
        <strain evidence="6">NBRC 105001</strain>
    </source>
</reference>
<keyword evidence="6" id="KW-1185">Reference proteome</keyword>
<gene>
    <name evidence="4" type="ORF">BTO23_04300</name>
    <name evidence="3" type="ORF">GCM10007855_14740</name>
</gene>
<dbReference type="InterPro" id="IPR009061">
    <property type="entry name" value="DNA-bd_dom_put_sf"/>
</dbReference>
<organism evidence="4 5">
    <name type="scientific">Aliivibrio sifiae</name>
    <dbReference type="NCBI Taxonomy" id="566293"/>
    <lineage>
        <taxon>Bacteria</taxon>
        <taxon>Pseudomonadati</taxon>
        <taxon>Pseudomonadota</taxon>
        <taxon>Gammaproteobacteria</taxon>
        <taxon>Vibrionales</taxon>
        <taxon>Vibrionaceae</taxon>
        <taxon>Aliivibrio</taxon>
    </lineage>
</organism>
<evidence type="ECO:0000313" key="3">
    <source>
        <dbReference type="EMBL" id="GLR74600.1"/>
    </source>
</evidence>
<evidence type="ECO:0000256" key="1">
    <source>
        <dbReference type="ARBA" id="ARBA00023125"/>
    </source>
</evidence>
<accession>A0A2S7XHX8</accession>
<dbReference type="RefSeq" id="WP_105063033.1">
    <property type="nucleotide sequence ID" value="NZ_BSOU01000003.1"/>
</dbReference>
<evidence type="ECO:0000313" key="5">
    <source>
        <dbReference type="Proteomes" id="UP000239273"/>
    </source>
</evidence>
<reference evidence="4 5" key="2">
    <citation type="submission" date="2016-12" db="EMBL/GenBank/DDBJ databases">
        <title>Diversity of luminous bacteria.</title>
        <authorList>
            <person name="Yoshizawa S."/>
            <person name="Kogure K."/>
        </authorList>
    </citation>
    <scope>NUCLEOTIDE SEQUENCE [LARGE SCALE GENOMIC DNA]</scope>
    <source>
        <strain evidence="4 5">NBRC 105001</strain>
    </source>
</reference>
<reference evidence="3" key="4">
    <citation type="submission" date="2023-01" db="EMBL/GenBank/DDBJ databases">
        <title>Draft genome sequence of Aliivibrio sifiae strain NBRC 105001.</title>
        <authorList>
            <person name="Sun Q."/>
            <person name="Mori K."/>
        </authorList>
    </citation>
    <scope>NUCLEOTIDE SEQUENCE</scope>
    <source>
        <strain evidence="3">NBRC 105001</strain>
    </source>
</reference>
<dbReference type="GO" id="GO:0003677">
    <property type="term" value="F:DNA binding"/>
    <property type="evidence" value="ECO:0007669"/>
    <property type="project" value="UniProtKB-KW"/>
</dbReference>
<dbReference type="PANTHER" id="PTHR30204">
    <property type="entry name" value="REDOX-CYCLING DRUG-SENSING TRANSCRIPTIONAL ACTIVATOR SOXR"/>
    <property type="match status" value="1"/>
</dbReference>
<evidence type="ECO:0000313" key="4">
    <source>
        <dbReference type="EMBL" id="PQJ93324.1"/>
    </source>
</evidence>
<proteinExistence type="predicted"/>
<dbReference type="AlphaFoldDB" id="A0A2S7XHX8"/>
<protein>
    <submittedName>
        <fullName evidence="4">MerR family transcriptional regulator</fullName>
    </submittedName>
</protein>
<dbReference type="InterPro" id="IPR000551">
    <property type="entry name" value="MerR-type_HTH_dom"/>
</dbReference>
<dbReference type="PROSITE" id="PS50937">
    <property type="entry name" value="HTH_MERR_2"/>
    <property type="match status" value="1"/>
</dbReference>
<reference evidence="3" key="1">
    <citation type="journal article" date="2014" name="Int. J. Syst. Evol. Microbiol.">
        <title>Complete genome of a new Firmicutes species belonging to the dominant human colonic microbiota ('Ruminococcus bicirculans') reveals two chromosomes and a selective capacity to utilize plant glucans.</title>
        <authorList>
            <consortium name="NISC Comparative Sequencing Program"/>
            <person name="Wegmann U."/>
            <person name="Louis P."/>
            <person name="Goesmann A."/>
            <person name="Henrissat B."/>
            <person name="Duncan S.H."/>
            <person name="Flint H.J."/>
        </authorList>
    </citation>
    <scope>NUCLEOTIDE SEQUENCE</scope>
    <source>
        <strain evidence="3">NBRC 105001</strain>
    </source>
</reference>
<dbReference type="EMBL" id="BSOU01000003">
    <property type="protein sequence ID" value="GLR74600.1"/>
    <property type="molecule type" value="Genomic_DNA"/>
</dbReference>
<evidence type="ECO:0000259" key="2">
    <source>
        <dbReference type="PROSITE" id="PS50937"/>
    </source>
</evidence>
<dbReference type="EMBL" id="MSCP01000001">
    <property type="protein sequence ID" value="PQJ93324.1"/>
    <property type="molecule type" value="Genomic_DNA"/>
</dbReference>
<name>A0A2S7XHX8_9GAMM</name>
<feature type="domain" description="HTH merR-type" evidence="2">
    <location>
        <begin position="1"/>
        <end position="70"/>
    </location>
</feature>
<keyword evidence="1" id="KW-0238">DNA-binding</keyword>
<dbReference type="GO" id="GO:0003700">
    <property type="term" value="F:DNA-binding transcription factor activity"/>
    <property type="evidence" value="ECO:0007669"/>
    <property type="project" value="InterPro"/>
</dbReference>
<dbReference type="SMART" id="SM00422">
    <property type="entry name" value="HTH_MERR"/>
    <property type="match status" value="1"/>
</dbReference>
<dbReference type="Proteomes" id="UP000239273">
    <property type="component" value="Unassembled WGS sequence"/>
</dbReference>
<dbReference type="PANTHER" id="PTHR30204:SF90">
    <property type="entry name" value="HTH-TYPE TRANSCRIPTIONAL ACTIVATOR MTA"/>
    <property type="match status" value="1"/>
</dbReference>
<dbReference type="PRINTS" id="PR00040">
    <property type="entry name" value="HTHMERR"/>
</dbReference>
<dbReference type="Proteomes" id="UP001156660">
    <property type="component" value="Unassembled WGS sequence"/>
</dbReference>
<comment type="caution">
    <text evidence="4">The sequence shown here is derived from an EMBL/GenBank/DDBJ whole genome shotgun (WGS) entry which is preliminary data.</text>
</comment>
<dbReference type="InterPro" id="IPR047057">
    <property type="entry name" value="MerR_fam"/>
</dbReference>